<comment type="catalytic activity">
    <reaction evidence="1">
        <text>3-hydroxy-2-methylpropanoyl-CoA + H2O = 3-hydroxy-2-methylpropanoate + CoA + H(+)</text>
        <dbReference type="Rhea" id="RHEA:20888"/>
        <dbReference type="ChEBI" id="CHEBI:11805"/>
        <dbReference type="ChEBI" id="CHEBI:15377"/>
        <dbReference type="ChEBI" id="CHEBI:15378"/>
        <dbReference type="ChEBI" id="CHEBI:57287"/>
        <dbReference type="ChEBI" id="CHEBI:57340"/>
        <dbReference type="EC" id="3.1.2.4"/>
    </reaction>
</comment>
<dbReference type="GO" id="GO:0006574">
    <property type="term" value="P:L-valine catabolic process"/>
    <property type="evidence" value="ECO:0007669"/>
    <property type="project" value="TreeGrafter"/>
</dbReference>
<dbReference type="InParanoid" id="A0A168NUE8"/>
<protein>
    <recommendedName>
        <fullName evidence="2">3-hydroxyisobutyryl-CoA hydrolase</fullName>
        <ecNumber evidence="2">3.1.2.4</ecNumber>
    </recommendedName>
</protein>
<evidence type="ECO:0000256" key="2">
    <source>
        <dbReference type="ARBA" id="ARBA00011915"/>
    </source>
</evidence>
<organism evidence="5">
    <name type="scientific">Absidia glauca</name>
    <name type="common">Pin mould</name>
    <dbReference type="NCBI Taxonomy" id="4829"/>
    <lineage>
        <taxon>Eukaryota</taxon>
        <taxon>Fungi</taxon>
        <taxon>Fungi incertae sedis</taxon>
        <taxon>Mucoromycota</taxon>
        <taxon>Mucoromycotina</taxon>
        <taxon>Mucoromycetes</taxon>
        <taxon>Mucorales</taxon>
        <taxon>Cunninghamellaceae</taxon>
        <taxon>Absidia</taxon>
    </lineage>
</organism>
<dbReference type="PANTHER" id="PTHR43176">
    <property type="entry name" value="3-HYDROXYISOBUTYRYL-COA HYDROLASE-RELATED"/>
    <property type="match status" value="1"/>
</dbReference>
<evidence type="ECO:0000313" key="6">
    <source>
        <dbReference type="Proteomes" id="UP000078561"/>
    </source>
</evidence>
<keyword evidence="6" id="KW-1185">Reference proteome</keyword>
<dbReference type="Gene3D" id="3.90.226.10">
    <property type="entry name" value="2-enoyl-CoA Hydratase, Chain A, domain 1"/>
    <property type="match status" value="1"/>
</dbReference>
<gene>
    <name evidence="5" type="primary">ABSGL_06975.1 scaffold 8715</name>
</gene>
<dbReference type="SUPFAM" id="SSF52096">
    <property type="entry name" value="ClpP/crotonase"/>
    <property type="match status" value="1"/>
</dbReference>
<dbReference type="FunCoup" id="A0A168NUE8">
    <property type="interactions" value="535"/>
</dbReference>
<dbReference type="Proteomes" id="UP000078561">
    <property type="component" value="Unassembled WGS sequence"/>
</dbReference>
<dbReference type="NCBIfam" id="NF004127">
    <property type="entry name" value="PRK05617.1"/>
    <property type="match status" value="1"/>
</dbReference>
<reference evidence="5" key="1">
    <citation type="submission" date="2016-04" db="EMBL/GenBank/DDBJ databases">
        <authorList>
            <person name="Evans L.H."/>
            <person name="Alamgir A."/>
            <person name="Owens N."/>
            <person name="Weber N.D."/>
            <person name="Virtaneva K."/>
            <person name="Barbian K."/>
            <person name="Babar A."/>
            <person name="Rosenke K."/>
        </authorList>
    </citation>
    <scope>NUCLEOTIDE SEQUENCE [LARGE SCALE GENOMIC DNA]</scope>
    <source>
        <strain evidence="5">CBS 101.48</strain>
    </source>
</reference>
<feature type="domain" description="Enoyl-CoA hydratase/isomerase" evidence="4">
    <location>
        <begin position="30"/>
        <end position="358"/>
    </location>
</feature>
<name>A0A168NUE8_ABSGL</name>
<keyword evidence="3" id="KW-0378">Hydrolase</keyword>
<dbReference type="Pfam" id="PF16113">
    <property type="entry name" value="ECH_2"/>
    <property type="match status" value="1"/>
</dbReference>
<dbReference type="STRING" id="4829.A0A168NUE8"/>
<dbReference type="GO" id="GO:0005739">
    <property type="term" value="C:mitochondrion"/>
    <property type="evidence" value="ECO:0007669"/>
    <property type="project" value="TreeGrafter"/>
</dbReference>
<dbReference type="InterPro" id="IPR045004">
    <property type="entry name" value="ECH_dom"/>
</dbReference>
<evidence type="ECO:0000259" key="4">
    <source>
        <dbReference type="Pfam" id="PF16113"/>
    </source>
</evidence>
<proteinExistence type="predicted"/>
<dbReference type="CDD" id="cd06558">
    <property type="entry name" value="crotonase-like"/>
    <property type="match status" value="1"/>
</dbReference>
<sequence length="452" mass="51062">MNPFTSDLPPEPELDIPKTHVLHRKLSGARFFILNRPDKLNALNLAMIRNIAPQLKAWDVSKLAKVILMKGANEGKFSVGDDVLDIIDKVNSKDPDALYYFQEKSALIQMISTLSTPYVSILDGYALGGSLGLFAHGPFRIATEKTIFSMPEPSLGVTFNAGASFFLPKLDGDIGTYLALTGTRVEGLDTFYTGIATHYVPSARLPALEDRLIDLETSEHDIIQRVLEKFVEPLPTKRIGFSQPIRESIDRCFCHDRVEDIIKALDEDKQTSWTRETRHKLLAMSPTSLRVTLKALRKSKDMSLTECLKMEFDLMQKFLVTKDFHEGVEGSLLNKPRKKPQWDPQTLQDITDEDIEQLYFTKPSPNSLTLPSDLDLHTYPYSRFSLPTERDVYLALQDGQLETPHDVIQWFEKGHKNKAGVKEKVIDILDRKSTLVADNGKQVLQWNKTTGG</sequence>
<dbReference type="AlphaFoldDB" id="A0A168NUE8"/>
<evidence type="ECO:0000256" key="1">
    <source>
        <dbReference type="ARBA" id="ARBA00001709"/>
    </source>
</evidence>
<evidence type="ECO:0000313" key="5">
    <source>
        <dbReference type="EMBL" id="SAM01234.1"/>
    </source>
</evidence>
<dbReference type="GO" id="GO:0003860">
    <property type="term" value="F:3-hydroxyisobutyryl-CoA hydrolase activity"/>
    <property type="evidence" value="ECO:0007669"/>
    <property type="project" value="UniProtKB-EC"/>
</dbReference>
<accession>A0A168NUE8</accession>
<dbReference type="InterPro" id="IPR032259">
    <property type="entry name" value="HIBYL-CoA-H"/>
</dbReference>
<dbReference type="EMBL" id="LT553525">
    <property type="protein sequence ID" value="SAM01234.1"/>
    <property type="molecule type" value="Genomic_DNA"/>
</dbReference>
<evidence type="ECO:0000256" key="3">
    <source>
        <dbReference type="ARBA" id="ARBA00022801"/>
    </source>
</evidence>
<dbReference type="EC" id="3.1.2.4" evidence="2"/>
<dbReference type="OrthoDB" id="1737613at2759"/>
<dbReference type="PANTHER" id="PTHR43176:SF3">
    <property type="entry name" value="3-HYDROXYISOBUTYRYL-COA HYDROLASE, MITOCHONDRIAL"/>
    <property type="match status" value="1"/>
</dbReference>
<dbReference type="InterPro" id="IPR029045">
    <property type="entry name" value="ClpP/crotonase-like_dom_sf"/>
</dbReference>